<name>A0A919PSS5_9ACTN</name>
<dbReference type="GO" id="GO:0008483">
    <property type="term" value="F:transaminase activity"/>
    <property type="evidence" value="ECO:0007669"/>
    <property type="project" value="UniProtKB-KW"/>
</dbReference>
<evidence type="ECO:0000256" key="1">
    <source>
        <dbReference type="ARBA" id="ARBA00001933"/>
    </source>
</evidence>
<evidence type="ECO:0000256" key="2">
    <source>
        <dbReference type="ARBA" id="ARBA00007441"/>
    </source>
</evidence>
<dbReference type="InterPro" id="IPR015424">
    <property type="entry name" value="PyrdxlP-dep_Trfase"/>
</dbReference>
<keyword evidence="5" id="KW-0663">Pyridoxal phosphate</keyword>
<comment type="caution">
    <text evidence="8">The sequence shown here is derived from an EMBL/GenBank/DDBJ whole genome shotgun (WGS) entry which is preliminary data.</text>
</comment>
<dbReference type="AlphaFoldDB" id="A0A919PSS5"/>
<keyword evidence="4 6" id="KW-0808">Transferase</keyword>
<dbReference type="PANTHER" id="PTHR46383">
    <property type="entry name" value="ASPARTATE AMINOTRANSFERASE"/>
    <property type="match status" value="1"/>
</dbReference>
<evidence type="ECO:0000256" key="5">
    <source>
        <dbReference type="ARBA" id="ARBA00022898"/>
    </source>
</evidence>
<keyword evidence="9" id="KW-1185">Reference proteome</keyword>
<evidence type="ECO:0000313" key="8">
    <source>
        <dbReference type="EMBL" id="GIG47688.1"/>
    </source>
</evidence>
<organism evidence="8 9">
    <name type="scientific">Dactylosporangium siamense</name>
    <dbReference type="NCBI Taxonomy" id="685454"/>
    <lineage>
        <taxon>Bacteria</taxon>
        <taxon>Bacillati</taxon>
        <taxon>Actinomycetota</taxon>
        <taxon>Actinomycetes</taxon>
        <taxon>Micromonosporales</taxon>
        <taxon>Micromonosporaceae</taxon>
        <taxon>Dactylosporangium</taxon>
    </lineage>
</organism>
<evidence type="ECO:0000259" key="7">
    <source>
        <dbReference type="Pfam" id="PF00155"/>
    </source>
</evidence>
<evidence type="ECO:0000256" key="4">
    <source>
        <dbReference type="ARBA" id="ARBA00022679"/>
    </source>
</evidence>
<dbReference type="InterPro" id="IPR004839">
    <property type="entry name" value="Aminotransferase_I/II_large"/>
</dbReference>
<reference evidence="8" key="1">
    <citation type="submission" date="2021-01" db="EMBL/GenBank/DDBJ databases">
        <title>Whole genome shotgun sequence of Dactylosporangium siamense NBRC 106093.</title>
        <authorList>
            <person name="Komaki H."/>
            <person name="Tamura T."/>
        </authorList>
    </citation>
    <scope>NUCLEOTIDE SEQUENCE</scope>
    <source>
        <strain evidence="8">NBRC 106093</strain>
    </source>
</reference>
<dbReference type="CDD" id="cd00609">
    <property type="entry name" value="AAT_like"/>
    <property type="match status" value="1"/>
</dbReference>
<dbReference type="GO" id="GO:0006520">
    <property type="term" value="P:amino acid metabolic process"/>
    <property type="evidence" value="ECO:0007669"/>
    <property type="project" value="InterPro"/>
</dbReference>
<dbReference type="PRINTS" id="PR00753">
    <property type="entry name" value="ACCSYNTHASE"/>
</dbReference>
<gene>
    <name evidence="8" type="primary">aspC_2</name>
    <name evidence="8" type="ORF">Dsi01nite_057290</name>
</gene>
<dbReference type="PANTHER" id="PTHR46383:SF1">
    <property type="entry name" value="ASPARTATE AMINOTRANSFERASE"/>
    <property type="match status" value="1"/>
</dbReference>
<proteinExistence type="inferred from homology"/>
<dbReference type="EMBL" id="BONQ01000084">
    <property type="protein sequence ID" value="GIG47688.1"/>
    <property type="molecule type" value="Genomic_DNA"/>
</dbReference>
<comment type="similarity">
    <text evidence="2 6">Belongs to the class-I pyridoxal-phosphate-dependent aminotransferase family.</text>
</comment>
<dbReference type="PROSITE" id="PS00105">
    <property type="entry name" value="AA_TRANSFER_CLASS_1"/>
    <property type="match status" value="1"/>
</dbReference>
<dbReference type="InterPro" id="IPR004838">
    <property type="entry name" value="NHTrfase_class1_PyrdxlP-BS"/>
</dbReference>
<dbReference type="EC" id="2.6.1.-" evidence="6"/>
<evidence type="ECO:0000256" key="6">
    <source>
        <dbReference type="RuleBase" id="RU000481"/>
    </source>
</evidence>
<dbReference type="SUPFAM" id="SSF53383">
    <property type="entry name" value="PLP-dependent transferases"/>
    <property type="match status" value="1"/>
</dbReference>
<dbReference type="Gene3D" id="3.40.640.10">
    <property type="entry name" value="Type I PLP-dependent aspartate aminotransferase-like (Major domain)"/>
    <property type="match status" value="1"/>
</dbReference>
<protein>
    <recommendedName>
        <fullName evidence="6">Aminotransferase</fullName>
        <ecNumber evidence="6">2.6.1.-</ecNumber>
    </recommendedName>
</protein>
<evidence type="ECO:0000313" key="9">
    <source>
        <dbReference type="Proteomes" id="UP000660611"/>
    </source>
</evidence>
<evidence type="ECO:0000256" key="3">
    <source>
        <dbReference type="ARBA" id="ARBA00022576"/>
    </source>
</evidence>
<dbReference type="NCBIfam" id="NF005732">
    <property type="entry name" value="PRK07550.1"/>
    <property type="match status" value="1"/>
</dbReference>
<dbReference type="InterPro" id="IPR050596">
    <property type="entry name" value="AspAT/PAT-like"/>
</dbReference>
<accession>A0A919PSS5</accession>
<dbReference type="GO" id="GO:0030170">
    <property type="term" value="F:pyridoxal phosphate binding"/>
    <property type="evidence" value="ECO:0007669"/>
    <property type="project" value="InterPro"/>
</dbReference>
<feature type="domain" description="Aminotransferase class I/classII large" evidence="7">
    <location>
        <begin position="31"/>
        <end position="380"/>
    </location>
</feature>
<sequence>MKLIRRTLGLPVSPIDAIRELFAEQRSAKAMINLSEGVPAYGPPPVITERLQQAVRNSQTARYAPRAGLPELRNLFAGELSAAYAATVREGEVLITAGCNQAFCVAVSALAAAGDEVILPAPYYFNHEMWLRLDQLTPVLLPTGDTFIPDPVAAGKLITPRTRAILLVTPGNPTGVTVPPAVIRDFAMLAIRHGIALILDETYRNFRPTSEPAHDLYRLPKWQENVITLHSFSKEYAIPGYRVGAMVGHPDLLAEAGKLVECMVVCAPRIGQEAAIAGLRGAREWRTRRVGEAAHRLERFRQLLADAPGGFRLRASGAFFAWVQLPGWPEPAEELVRRLATEQAVLALPGTLFEPIDDRHLRFSVAALADEQFDDLRARLTAFGGSRTKP</sequence>
<dbReference type="InterPro" id="IPR015421">
    <property type="entry name" value="PyrdxlP-dep_Trfase_major"/>
</dbReference>
<keyword evidence="3 6" id="KW-0032">Aminotransferase</keyword>
<dbReference type="Pfam" id="PF00155">
    <property type="entry name" value="Aminotran_1_2"/>
    <property type="match status" value="1"/>
</dbReference>
<dbReference type="Proteomes" id="UP000660611">
    <property type="component" value="Unassembled WGS sequence"/>
</dbReference>
<comment type="cofactor">
    <cofactor evidence="1 6">
        <name>pyridoxal 5'-phosphate</name>
        <dbReference type="ChEBI" id="CHEBI:597326"/>
    </cofactor>
</comment>
<dbReference type="RefSeq" id="WP_203849408.1">
    <property type="nucleotide sequence ID" value="NZ_BAAAVW010000019.1"/>
</dbReference>